<proteinExistence type="predicted"/>
<keyword evidence="3" id="KW-1185">Reference proteome</keyword>
<evidence type="ECO:0000256" key="1">
    <source>
        <dbReference type="SAM" id="MobiDB-lite"/>
    </source>
</evidence>
<reference evidence="2 3" key="1">
    <citation type="submission" date="2021-06" db="EMBL/GenBank/DDBJ databases">
        <title>A haploid diamondback moth (Plutella xylostella L.) genome assembly resolves 31 chromosomes and identifies a diamide resistance mutation.</title>
        <authorList>
            <person name="Ward C.M."/>
            <person name="Perry K.D."/>
            <person name="Baker G."/>
            <person name="Powis K."/>
            <person name="Heckel D.G."/>
            <person name="Baxter S.W."/>
        </authorList>
    </citation>
    <scope>NUCLEOTIDE SEQUENCE [LARGE SCALE GENOMIC DNA]</scope>
    <source>
        <strain evidence="2 3">LV</strain>
        <tissue evidence="2">Single pupa</tissue>
    </source>
</reference>
<feature type="region of interest" description="Disordered" evidence="1">
    <location>
        <begin position="24"/>
        <end position="66"/>
    </location>
</feature>
<evidence type="ECO:0000313" key="2">
    <source>
        <dbReference type="EMBL" id="KAG7299313.1"/>
    </source>
</evidence>
<accession>A0ABQ7Q304</accession>
<dbReference type="PROSITE" id="PS51257">
    <property type="entry name" value="PROKAR_LIPOPROTEIN"/>
    <property type="match status" value="1"/>
</dbReference>
<evidence type="ECO:0008006" key="4">
    <source>
        <dbReference type="Google" id="ProtNLM"/>
    </source>
</evidence>
<feature type="compositionally biased region" description="Low complexity" evidence="1">
    <location>
        <begin position="36"/>
        <end position="66"/>
    </location>
</feature>
<organism evidence="2 3">
    <name type="scientific">Plutella xylostella</name>
    <name type="common">Diamondback moth</name>
    <name type="synonym">Plutella maculipennis</name>
    <dbReference type="NCBI Taxonomy" id="51655"/>
    <lineage>
        <taxon>Eukaryota</taxon>
        <taxon>Metazoa</taxon>
        <taxon>Ecdysozoa</taxon>
        <taxon>Arthropoda</taxon>
        <taxon>Hexapoda</taxon>
        <taxon>Insecta</taxon>
        <taxon>Pterygota</taxon>
        <taxon>Neoptera</taxon>
        <taxon>Endopterygota</taxon>
        <taxon>Lepidoptera</taxon>
        <taxon>Glossata</taxon>
        <taxon>Ditrysia</taxon>
        <taxon>Yponomeutoidea</taxon>
        <taxon>Plutellidae</taxon>
        <taxon>Plutella</taxon>
    </lineage>
</organism>
<sequence>MRGRSSHLGDVSGLSQGSLTFAACSGMAEGPGYGGRPRSPGARAAGGPETPAVPAAPAQRPAGRRG</sequence>
<dbReference type="Proteomes" id="UP000823941">
    <property type="component" value="Chromosome 22"/>
</dbReference>
<name>A0ABQ7Q304_PLUXY</name>
<gene>
    <name evidence="2" type="ORF">JYU34_016236</name>
</gene>
<dbReference type="EMBL" id="JAHIBW010000022">
    <property type="protein sequence ID" value="KAG7299313.1"/>
    <property type="molecule type" value="Genomic_DNA"/>
</dbReference>
<evidence type="ECO:0000313" key="3">
    <source>
        <dbReference type="Proteomes" id="UP000823941"/>
    </source>
</evidence>
<protein>
    <recommendedName>
        <fullName evidence="4">Lipoprotein</fullName>
    </recommendedName>
</protein>
<comment type="caution">
    <text evidence="2">The sequence shown here is derived from an EMBL/GenBank/DDBJ whole genome shotgun (WGS) entry which is preliminary data.</text>
</comment>